<organism evidence="1">
    <name type="scientific">bioreactor metagenome</name>
    <dbReference type="NCBI Taxonomy" id="1076179"/>
    <lineage>
        <taxon>unclassified sequences</taxon>
        <taxon>metagenomes</taxon>
        <taxon>ecological metagenomes</taxon>
    </lineage>
</organism>
<dbReference type="EMBL" id="VSSQ01036441">
    <property type="protein sequence ID" value="MPM88927.1"/>
    <property type="molecule type" value="Genomic_DNA"/>
</dbReference>
<dbReference type="AlphaFoldDB" id="A0A645DI36"/>
<proteinExistence type="predicted"/>
<comment type="caution">
    <text evidence="1">The sequence shown here is derived from an EMBL/GenBank/DDBJ whole genome shotgun (WGS) entry which is preliminary data.</text>
</comment>
<evidence type="ECO:0000313" key="1">
    <source>
        <dbReference type="EMBL" id="MPM88927.1"/>
    </source>
</evidence>
<accession>A0A645DI36</accession>
<name>A0A645DI36_9ZZZZ</name>
<protein>
    <submittedName>
        <fullName evidence="1">Uncharacterized protein</fullName>
    </submittedName>
</protein>
<sequence length="55" mass="5968">MVLALSTLAVIGAEGLLSHIQGGMCVLCKERFQPSAMVIVAVRKYRRIDPLKVNA</sequence>
<reference evidence="1" key="1">
    <citation type="submission" date="2019-08" db="EMBL/GenBank/DDBJ databases">
        <authorList>
            <person name="Kucharzyk K."/>
            <person name="Murdoch R.W."/>
            <person name="Higgins S."/>
            <person name="Loffler F."/>
        </authorList>
    </citation>
    <scope>NUCLEOTIDE SEQUENCE</scope>
</reference>
<gene>
    <name evidence="1" type="ORF">SDC9_136031</name>
</gene>